<dbReference type="Gene3D" id="1.10.12.10">
    <property type="entry name" value="Lyase 2-enoyl-coa Hydratase, Chain A, domain 2"/>
    <property type="match status" value="1"/>
</dbReference>
<dbReference type="PROSITE" id="PS00166">
    <property type="entry name" value="ENOYL_COA_HYDRATASE"/>
    <property type="match status" value="1"/>
</dbReference>
<evidence type="ECO:0000256" key="3">
    <source>
        <dbReference type="RuleBase" id="RU003707"/>
    </source>
</evidence>
<accession>A0A4Q8LNM7</accession>
<dbReference type="SUPFAM" id="SSF52096">
    <property type="entry name" value="ClpP/crotonase"/>
    <property type="match status" value="1"/>
</dbReference>
<evidence type="ECO:0000256" key="1">
    <source>
        <dbReference type="ARBA" id="ARBA00005254"/>
    </source>
</evidence>
<dbReference type="InterPro" id="IPR018376">
    <property type="entry name" value="Enoyl-CoA_hyd/isom_CS"/>
</dbReference>
<dbReference type="CDD" id="cd06558">
    <property type="entry name" value="crotonase-like"/>
    <property type="match status" value="1"/>
</dbReference>
<sequence length="256" mass="27134">MAEFVSVATQARVAVVTLSRPARRNALNLQVKRELVDALKGALADVEVAAIVLTGAGGYFVAGTDIAEMADMRPINHVLQRSGHLFEVVRHASKPIIAAVEGYALGGGCELALACDLIVAAEDARFGQPEIKVGIMPGAGGTQRLLRAAGRYKAALWALTGEMIPAGEAYAANLVSRLVPSGQALDAAREIALQIAGMPPLAVQAIREALRLGADAPLDTALSLERRLFERLFDTADQREGMRAFLEKRPAVFSGR</sequence>
<reference evidence="4 5" key="1">
    <citation type="submission" date="2019-02" db="EMBL/GenBank/DDBJ databases">
        <title>WGS of Pseudoxanthomonas species novum from clinical isolates.</title>
        <authorList>
            <person name="Bernier A.-M."/>
            <person name="Bernard K."/>
            <person name="Vachon A."/>
        </authorList>
    </citation>
    <scope>NUCLEOTIDE SEQUENCE [LARGE SCALE GENOMIC DNA]</scope>
    <source>
        <strain evidence="4 5">NML171202</strain>
    </source>
</reference>
<dbReference type="Pfam" id="PF00378">
    <property type="entry name" value="ECH_1"/>
    <property type="match status" value="1"/>
</dbReference>
<dbReference type="GO" id="GO:0006635">
    <property type="term" value="P:fatty acid beta-oxidation"/>
    <property type="evidence" value="ECO:0007669"/>
    <property type="project" value="TreeGrafter"/>
</dbReference>
<dbReference type="InterPro" id="IPR014748">
    <property type="entry name" value="Enoyl-CoA_hydra_C"/>
</dbReference>
<comment type="caution">
    <text evidence="4">The sequence shown here is derived from an EMBL/GenBank/DDBJ whole genome shotgun (WGS) entry which is preliminary data.</text>
</comment>
<comment type="similarity">
    <text evidence="1 3">Belongs to the enoyl-CoA hydratase/isomerase family.</text>
</comment>
<dbReference type="InterPro" id="IPR001753">
    <property type="entry name" value="Enoyl-CoA_hydra/iso"/>
</dbReference>
<dbReference type="FunFam" id="3.90.226.10:FF:000009">
    <property type="entry name" value="Carnitinyl-CoA dehydratase"/>
    <property type="match status" value="1"/>
</dbReference>
<dbReference type="PANTHER" id="PTHR11941">
    <property type="entry name" value="ENOYL-COA HYDRATASE-RELATED"/>
    <property type="match status" value="1"/>
</dbReference>
<dbReference type="AlphaFoldDB" id="A0A4Q8LNM7"/>
<dbReference type="GO" id="GO:0016836">
    <property type="term" value="F:hydro-lyase activity"/>
    <property type="evidence" value="ECO:0007669"/>
    <property type="project" value="UniProtKB-ARBA"/>
</dbReference>
<dbReference type="PANTHER" id="PTHR11941:SF54">
    <property type="entry name" value="ENOYL-COA HYDRATASE, MITOCHONDRIAL"/>
    <property type="match status" value="1"/>
</dbReference>
<dbReference type="EMBL" id="SHMB01000001">
    <property type="protein sequence ID" value="TAA32803.1"/>
    <property type="molecule type" value="Genomic_DNA"/>
</dbReference>
<dbReference type="RefSeq" id="WP_130514680.1">
    <property type="nucleotide sequence ID" value="NZ_SHMA01000001.1"/>
</dbReference>
<evidence type="ECO:0000256" key="2">
    <source>
        <dbReference type="ARBA" id="ARBA00023239"/>
    </source>
</evidence>
<name>A0A4Q8LNM7_9GAMM</name>
<gene>
    <name evidence="4" type="ORF">EA661_00480</name>
</gene>
<dbReference type="Gene3D" id="3.90.226.10">
    <property type="entry name" value="2-enoyl-CoA Hydratase, Chain A, domain 1"/>
    <property type="match status" value="1"/>
</dbReference>
<dbReference type="FunFam" id="1.10.12.10:FF:000001">
    <property type="entry name" value="Probable enoyl-CoA hydratase, mitochondrial"/>
    <property type="match status" value="1"/>
</dbReference>
<evidence type="ECO:0000313" key="5">
    <source>
        <dbReference type="Proteomes" id="UP000291286"/>
    </source>
</evidence>
<keyword evidence="2" id="KW-0456">Lyase</keyword>
<evidence type="ECO:0000313" key="4">
    <source>
        <dbReference type="EMBL" id="TAA32803.1"/>
    </source>
</evidence>
<dbReference type="Proteomes" id="UP000291286">
    <property type="component" value="Unassembled WGS sequence"/>
</dbReference>
<organism evidence="4 5">
    <name type="scientific">Pseudoxanthomonas winnipegensis</name>
    <dbReference type="NCBI Taxonomy" id="2480810"/>
    <lineage>
        <taxon>Bacteria</taxon>
        <taxon>Pseudomonadati</taxon>
        <taxon>Pseudomonadota</taxon>
        <taxon>Gammaproteobacteria</taxon>
        <taxon>Lysobacterales</taxon>
        <taxon>Lysobacteraceae</taxon>
        <taxon>Pseudoxanthomonas</taxon>
    </lineage>
</organism>
<dbReference type="InterPro" id="IPR029045">
    <property type="entry name" value="ClpP/crotonase-like_dom_sf"/>
</dbReference>
<protein>
    <submittedName>
        <fullName evidence="4">Enoyl-CoA hydratase</fullName>
    </submittedName>
</protein>
<proteinExistence type="inferred from homology"/>